<keyword evidence="4 5" id="KW-0472">Membrane</keyword>
<dbReference type="GO" id="GO:0022857">
    <property type="term" value="F:transmembrane transporter activity"/>
    <property type="evidence" value="ECO:0007669"/>
    <property type="project" value="InterPro"/>
</dbReference>
<evidence type="ECO:0000256" key="4">
    <source>
        <dbReference type="ARBA" id="ARBA00023136"/>
    </source>
</evidence>
<keyword evidence="7" id="KW-1185">Reference proteome</keyword>
<feature type="transmembrane region" description="Helical" evidence="5">
    <location>
        <begin position="165"/>
        <end position="183"/>
    </location>
</feature>
<feature type="transmembrane region" description="Helical" evidence="5">
    <location>
        <begin position="121"/>
        <end position="145"/>
    </location>
</feature>
<dbReference type="RefSeq" id="WP_160719688.1">
    <property type="nucleotide sequence ID" value="NZ_SUMG01000004.1"/>
</dbReference>
<organism evidence="6 7">
    <name type="scientific">Isachenkonia alkalipeptolytica</name>
    <dbReference type="NCBI Taxonomy" id="2565777"/>
    <lineage>
        <taxon>Bacteria</taxon>
        <taxon>Bacillati</taxon>
        <taxon>Bacillota</taxon>
        <taxon>Clostridia</taxon>
        <taxon>Eubacteriales</taxon>
        <taxon>Clostridiaceae</taxon>
        <taxon>Isachenkonia</taxon>
    </lineage>
</organism>
<evidence type="ECO:0000256" key="3">
    <source>
        <dbReference type="ARBA" id="ARBA00022989"/>
    </source>
</evidence>
<keyword evidence="2 5" id="KW-0812">Transmembrane</keyword>
<dbReference type="Pfam" id="PF00939">
    <property type="entry name" value="Na_sulph_symp"/>
    <property type="match status" value="1"/>
</dbReference>
<feature type="transmembrane region" description="Helical" evidence="5">
    <location>
        <begin position="401"/>
        <end position="419"/>
    </location>
</feature>
<dbReference type="GO" id="GO:0016020">
    <property type="term" value="C:membrane"/>
    <property type="evidence" value="ECO:0007669"/>
    <property type="project" value="UniProtKB-SubCell"/>
</dbReference>
<gene>
    <name evidence="6" type="ORF">ISALK_04845</name>
</gene>
<name>A0AA44BDC6_9CLOT</name>
<accession>A0AA44BDC6</accession>
<proteinExistence type="predicted"/>
<evidence type="ECO:0000313" key="7">
    <source>
        <dbReference type="Proteomes" id="UP000449710"/>
    </source>
</evidence>
<dbReference type="InterPro" id="IPR001898">
    <property type="entry name" value="SLC13A/DASS"/>
</dbReference>
<feature type="transmembrane region" description="Helical" evidence="5">
    <location>
        <begin position="369"/>
        <end position="395"/>
    </location>
</feature>
<feature type="transmembrane region" description="Helical" evidence="5">
    <location>
        <begin position="7"/>
        <end position="25"/>
    </location>
</feature>
<feature type="transmembrane region" description="Helical" evidence="5">
    <location>
        <begin position="277"/>
        <end position="296"/>
    </location>
</feature>
<evidence type="ECO:0000256" key="1">
    <source>
        <dbReference type="ARBA" id="ARBA00004141"/>
    </source>
</evidence>
<evidence type="ECO:0000313" key="6">
    <source>
        <dbReference type="EMBL" id="NBG87822.1"/>
    </source>
</evidence>
<evidence type="ECO:0000256" key="5">
    <source>
        <dbReference type="SAM" id="Phobius"/>
    </source>
</evidence>
<comment type="caution">
    <text evidence="6">The sequence shown here is derived from an EMBL/GenBank/DDBJ whole genome shotgun (WGS) entry which is preliminary data.</text>
</comment>
<keyword evidence="3 5" id="KW-1133">Transmembrane helix</keyword>
<protein>
    <submittedName>
        <fullName evidence="6">Uncharacterized protein</fullName>
    </submittedName>
</protein>
<dbReference type="AlphaFoldDB" id="A0AA44BDC6"/>
<dbReference type="EMBL" id="SUMG01000004">
    <property type="protein sequence ID" value="NBG87822.1"/>
    <property type="molecule type" value="Genomic_DNA"/>
</dbReference>
<feature type="transmembrane region" description="Helical" evidence="5">
    <location>
        <begin position="57"/>
        <end position="77"/>
    </location>
</feature>
<evidence type="ECO:0000256" key="2">
    <source>
        <dbReference type="ARBA" id="ARBA00022692"/>
    </source>
</evidence>
<feature type="transmembrane region" description="Helical" evidence="5">
    <location>
        <begin position="344"/>
        <end position="362"/>
    </location>
</feature>
<feature type="transmembrane region" description="Helical" evidence="5">
    <location>
        <begin position="431"/>
        <end position="450"/>
    </location>
</feature>
<feature type="transmembrane region" description="Helical" evidence="5">
    <location>
        <begin position="204"/>
        <end position="228"/>
    </location>
</feature>
<dbReference type="Proteomes" id="UP000449710">
    <property type="component" value="Unassembled WGS sequence"/>
</dbReference>
<sequence length="453" mass="50184">MRNNQILKLGLSFLLPGILFFFPPLQMDSNQGVVLSALVLTVTWWATGIVKKSVASLFLLTVFSFWGSTPLVEIFRFPLSENFVLVLFSFIFTEGIMNSGLPEKIIEPALEKGGKEIRSLLWMIIGLNVLLIFVIPQPFARIIILGTILKGFFQGRKLGQDLIEVLMLFTFAAAIVVNMMFLRGDIILNNALIAIAGIEISEGLWIRIMTVPTLIFIGLTYLLFYILFKQVLLTYPVTEKTLKHPYQETYLTKKDKRNLRLILAVVFLWMAEPFHGMGSPAVIVFGTAMLALVGLIKKRGVGAVNFELLIFITAAFSIGAVMTNSGVAEILLLPLKGLLPEEFGVLYLLVIMVISMVMHMILGSNITTLSVVVPGLMLIGEGVIPALGLVFVIHVSVSTHYLLPFHNVILLIGNGKGLFGSRLVSRYGVGLTLLMPVVLLGVYYIWWRIIGLL</sequence>
<feature type="transmembrane region" description="Helical" evidence="5">
    <location>
        <begin position="83"/>
        <end position="101"/>
    </location>
</feature>
<reference evidence="6 7" key="1">
    <citation type="submission" date="2019-04" db="EMBL/GenBank/DDBJ databases">
        <title>Isachenkonia alkalipeptolytica gen. nov. sp. nov. a new anaerobic, alkiliphilic organothrophic bacterium capable to reduce synthesized ferrihydrite isolated from a soda lake.</title>
        <authorList>
            <person name="Toshchakov S.V."/>
            <person name="Zavarzina D.G."/>
            <person name="Zhilina T.N."/>
            <person name="Kostrikina N.A."/>
            <person name="Kublanov I.V."/>
        </authorList>
    </citation>
    <scope>NUCLEOTIDE SEQUENCE [LARGE SCALE GENOMIC DNA]</scope>
    <source>
        <strain evidence="6 7">Z-1701</strain>
    </source>
</reference>
<comment type="subcellular location">
    <subcellularLocation>
        <location evidence="1">Membrane</location>
        <topology evidence="1">Multi-pass membrane protein</topology>
    </subcellularLocation>
</comment>
<feature type="transmembrane region" description="Helical" evidence="5">
    <location>
        <begin position="31"/>
        <end position="50"/>
    </location>
</feature>
<feature type="transmembrane region" description="Helical" evidence="5">
    <location>
        <begin position="308"/>
        <end position="332"/>
    </location>
</feature>